<sequence length="432" mass="48361">MRLINTATLGLSEFSTANVPSYAILSHLWVEGQEVSFQDFTADLTPSTTTKSGFQKIKKACEVALKDGIEWIWIDTNCIDKASSAELTEAINSMYNWYRGAELCYAYLHDVPELDTAQKDPLRLFRQSGWFHRGWTLQELIGPRQMVFYSQTWTKIGGRSQSLAEEISSVTGIEVPVLQGLTDLHEVSIAKKMSWAATRQTSRIEDVAYCLLGLFDVNMPLLYGEGYDIETHPAGIFDPNTAMLKLPAFEGGTSFLTSGLMRISFKSPQDKDFYLFFAVILTLGGKEVWHCSVHFVEEYNVQLALEDSIGDGDLPPEILLVHQCLRSEAWDNNNMKLTARSSDESLFVSIGGRWRSQPGVNIRIAAISAKSDPPLPVPLQGIESNGTSVEEDTDYRKDSEEDEDEDWDFEEDGEDQMVFSQLTKASTMSSSC</sequence>
<feature type="compositionally biased region" description="Acidic residues" evidence="1">
    <location>
        <begin position="400"/>
        <end position="414"/>
    </location>
</feature>
<dbReference type="Pfam" id="PF06985">
    <property type="entry name" value="HET"/>
    <property type="match status" value="1"/>
</dbReference>
<dbReference type="OrthoDB" id="194358at2759"/>
<accession>M7SRZ2</accession>
<feature type="domain" description="Heterokaryon incompatibility" evidence="2">
    <location>
        <begin position="22"/>
        <end position="110"/>
    </location>
</feature>
<dbReference type="STRING" id="1287681.M7SRZ2"/>
<reference evidence="4" key="1">
    <citation type="journal article" date="2013" name="Genome Announc.">
        <title>Draft genome sequence of the grapevine dieback fungus Eutypa lata UCR-EL1.</title>
        <authorList>
            <person name="Blanco-Ulate B."/>
            <person name="Rolshausen P.E."/>
            <person name="Cantu D."/>
        </authorList>
    </citation>
    <scope>NUCLEOTIDE SEQUENCE [LARGE SCALE GENOMIC DNA]</scope>
    <source>
        <strain evidence="4">UCR-EL1</strain>
    </source>
</reference>
<proteinExistence type="predicted"/>
<evidence type="ECO:0000256" key="1">
    <source>
        <dbReference type="SAM" id="MobiDB-lite"/>
    </source>
</evidence>
<protein>
    <submittedName>
        <fullName evidence="3">Putative het domain-containing protein</fullName>
    </submittedName>
</protein>
<dbReference type="Proteomes" id="UP000012174">
    <property type="component" value="Unassembled WGS sequence"/>
</dbReference>
<evidence type="ECO:0000313" key="3">
    <source>
        <dbReference type="EMBL" id="EMR67263.1"/>
    </source>
</evidence>
<keyword evidence="4" id="KW-1185">Reference proteome</keyword>
<name>M7SRZ2_EUTLA</name>
<dbReference type="HOGENOM" id="CLU_634646_0_0_1"/>
<dbReference type="InterPro" id="IPR010730">
    <property type="entry name" value="HET"/>
</dbReference>
<dbReference type="AlphaFoldDB" id="M7SRZ2"/>
<feature type="region of interest" description="Disordered" evidence="1">
    <location>
        <begin position="375"/>
        <end position="414"/>
    </location>
</feature>
<dbReference type="PANTHER" id="PTHR10622">
    <property type="entry name" value="HET DOMAIN-CONTAINING PROTEIN"/>
    <property type="match status" value="1"/>
</dbReference>
<organism evidence="3 4">
    <name type="scientific">Eutypa lata (strain UCR-EL1)</name>
    <name type="common">Grapevine dieback disease fungus</name>
    <name type="synonym">Eutypa armeniacae</name>
    <dbReference type="NCBI Taxonomy" id="1287681"/>
    <lineage>
        <taxon>Eukaryota</taxon>
        <taxon>Fungi</taxon>
        <taxon>Dikarya</taxon>
        <taxon>Ascomycota</taxon>
        <taxon>Pezizomycotina</taxon>
        <taxon>Sordariomycetes</taxon>
        <taxon>Xylariomycetidae</taxon>
        <taxon>Xylariales</taxon>
        <taxon>Diatrypaceae</taxon>
        <taxon>Eutypa</taxon>
    </lineage>
</organism>
<evidence type="ECO:0000313" key="4">
    <source>
        <dbReference type="Proteomes" id="UP000012174"/>
    </source>
</evidence>
<dbReference type="EMBL" id="KB706475">
    <property type="protein sequence ID" value="EMR67263.1"/>
    <property type="molecule type" value="Genomic_DNA"/>
</dbReference>
<dbReference type="PANTHER" id="PTHR10622:SF10">
    <property type="entry name" value="HET DOMAIN-CONTAINING PROTEIN"/>
    <property type="match status" value="1"/>
</dbReference>
<evidence type="ECO:0000259" key="2">
    <source>
        <dbReference type="Pfam" id="PF06985"/>
    </source>
</evidence>
<dbReference type="KEGG" id="ela:UCREL1_5731"/>
<gene>
    <name evidence="3" type="ORF">UCREL1_5731</name>
</gene>